<dbReference type="PANTHER" id="PTHR30290:SF9">
    <property type="entry name" value="OLIGOPEPTIDE-BINDING PROTEIN APPA"/>
    <property type="match status" value="1"/>
</dbReference>
<dbReference type="PROSITE" id="PS51257">
    <property type="entry name" value="PROKAR_LIPOPROTEIN"/>
    <property type="match status" value="1"/>
</dbReference>
<dbReference type="Pfam" id="PF00496">
    <property type="entry name" value="SBP_bac_5"/>
    <property type="match status" value="1"/>
</dbReference>
<dbReference type="Gene3D" id="3.10.105.10">
    <property type="entry name" value="Dipeptide-binding Protein, Domain 3"/>
    <property type="match status" value="1"/>
</dbReference>
<dbReference type="PANTHER" id="PTHR30290">
    <property type="entry name" value="PERIPLASMIC BINDING COMPONENT OF ABC TRANSPORTER"/>
    <property type="match status" value="1"/>
</dbReference>
<dbReference type="InterPro" id="IPR000914">
    <property type="entry name" value="SBP_5_dom"/>
</dbReference>
<dbReference type="PIRSF" id="PIRSF002741">
    <property type="entry name" value="MppA"/>
    <property type="match status" value="1"/>
</dbReference>
<dbReference type="SUPFAM" id="SSF53850">
    <property type="entry name" value="Periplasmic binding protein-like II"/>
    <property type="match status" value="1"/>
</dbReference>
<dbReference type="Gene3D" id="3.40.190.10">
    <property type="entry name" value="Periplasmic binding protein-like II"/>
    <property type="match status" value="1"/>
</dbReference>
<evidence type="ECO:0000256" key="2">
    <source>
        <dbReference type="ARBA" id="ARBA00022448"/>
    </source>
</evidence>
<name>A0ABW4QAK3_9MICC</name>
<keyword evidence="2" id="KW-0813">Transport</keyword>
<evidence type="ECO:0000256" key="1">
    <source>
        <dbReference type="ARBA" id="ARBA00005695"/>
    </source>
</evidence>
<evidence type="ECO:0000313" key="6">
    <source>
        <dbReference type="EMBL" id="MFD1847751.1"/>
    </source>
</evidence>
<organism evidence="6 7">
    <name type="scientific">Arthrobacter flavus</name>
    <dbReference type="NCBI Taxonomy" id="95172"/>
    <lineage>
        <taxon>Bacteria</taxon>
        <taxon>Bacillati</taxon>
        <taxon>Actinomycetota</taxon>
        <taxon>Actinomycetes</taxon>
        <taxon>Micrococcales</taxon>
        <taxon>Micrococcaceae</taxon>
        <taxon>Arthrobacter</taxon>
    </lineage>
</organism>
<dbReference type="RefSeq" id="WP_343880882.1">
    <property type="nucleotide sequence ID" value="NZ_BAAAIJ010000051.1"/>
</dbReference>
<dbReference type="InterPro" id="IPR039424">
    <property type="entry name" value="SBP_5"/>
</dbReference>
<evidence type="ECO:0000256" key="3">
    <source>
        <dbReference type="ARBA" id="ARBA00022729"/>
    </source>
</evidence>
<evidence type="ECO:0000259" key="5">
    <source>
        <dbReference type="Pfam" id="PF00496"/>
    </source>
</evidence>
<feature type="domain" description="Solute-binding protein family 5" evidence="5">
    <location>
        <begin position="100"/>
        <end position="486"/>
    </location>
</feature>
<protein>
    <submittedName>
        <fullName evidence="6">ABC transporter substrate-binding protein</fullName>
    </submittedName>
</protein>
<feature type="compositionally biased region" description="Low complexity" evidence="4">
    <location>
        <begin position="35"/>
        <end position="52"/>
    </location>
</feature>
<dbReference type="Gene3D" id="3.90.76.10">
    <property type="entry name" value="Dipeptide-binding Protein, Domain 1"/>
    <property type="match status" value="1"/>
</dbReference>
<proteinExistence type="inferred from homology"/>
<dbReference type="InterPro" id="IPR030678">
    <property type="entry name" value="Peptide/Ni-bd"/>
</dbReference>
<feature type="region of interest" description="Disordered" evidence="4">
    <location>
        <begin position="35"/>
        <end position="55"/>
    </location>
</feature>
<comment type="caution">
    <text evidence="6">The sequence shown here is derived from an EMBL/GenBank/DDBJ whole genome shotgun (WGS) entry which is preliminary data.</text>
</comment>
<keyword evidence="3" id="KW-0732">Signal</keyword>
<evidence type="ECO:0000256" key="4">
    <source>
        <dbReference type="SAM" id="MobiDB-lite"/>
    </source>
</evidence>
<accession>A0ABW4QAK3</accession>
<sequence length="574" mass="62274">MTAAARDSYWARGTLSAVAISLCVTVAGCTGATPLPTTTQSSTPAPSETSPAQDPDAVFTFGTAADPTGLDPALVADTESYRITRQVLEGLVGIDPLTSEPVPLLAESWDERDDGRAYAFSLRDDVEFHDGEPLNAEAVCANFDRWYTLPAETRPSDGTVAFGSVFNAYSDSPDLSVYSSCQPLGEFEVLIQLNSRLTGFIPALAMPSFAMSSPRALEELAADELTEEVNDIALSKYALSPVGTGPYTFDSWEPGEVQLSSFENYWGARGEIGTVAFTTLTLTDERLDALNSGQIDAYDFVTVDNAGALVREGQQLLQRDPYSILYLGMNQDFPGVDNLLFRQAVAHAIDKPAMIDGQFLNGTAPADQFIPPKLAVTNEEITQYDYDVELAQELLAESGYDGEPLPFHYPTDVSRPYLPAPEGVFAVLQEQLEAAGFIIDPVPTAWSDGYLEAVQNDDDRAFHLLGWSGTYQDPDNFVGQLFGSTTVEFAFEDNQLFSKIDRARTLPNGEDRVVAYQDISDQLARRLPAVPLAFPISALAVSERVASYPVSPVMNEVFNLVDLTDVDLEATGSD</sequence>
<dbReference type="EMBL" id="JBHUGA010000060">
    <property type="protein sequence ID" value="MFD1847751.1"/>
    <property type="molecule type" value="Genomic_DNA"/>
</dbReference>
<gene>
    <name evidence="6" type="ORF">ACFSFX_14250</name>
</gene>
<dbReference type="Proteomes" id="UP001597307">
    <property type="component" value="Unassembled WGS sequence"/>
</dbReference>
<evidence type="ECO:0000313" key="7">
    <source>
        <dbReference type="Proteomes" id="UP001597307"/>
    </source>
</evidence>
<comment type="similarity">
    <text evidence="1">Belongs to the bacterial solute-binding protein 5 family.</text>
</comment>
<keyword evidence="7" id="KW-1185">Reference proteome</keyword>
<reference evidence="7" key="1">
    <citation type="journal article" date="2019" name="Int. J. Syst. Evol. Microbiol.">
        <title>The Global Catalogue of Microorganisms (GCM) 10K type strain sequencing project: providing services to taxonomists for standard genome sequencing and annotation.</title>
        <authorList>
            <consortium name="The Broad Institute Genomics Platform"/>
            <consortium name="The Broad Institute Genome Sequencing Center for Infectious Disease"/>
            <person name="Wu L."/>
            <person name="Ma J."/>
        </authorList>
    </citation>
    <scope>NUCLEOTIDE SEQUENCE [LARGE SCALE GENOMIC DNA]</scope>
    <source>
        <strain evidence="7">JCM 11496</strain>
    </source>
</reference>